<sequence length="1176" mass="133091">ATMGTPSTDRKGQLDYGVQIRFIKDLHDTGGVPPEKSRANGNATPPSNKYGVAVRVQGISGQPYVVLKDGEKGDSYGVQLSNPNPTSGPTSPYNSIPKRSKEPADFPNSFSPVVNPSRSPVSPAEDEVGEIFGSPLRRPPGDGQAGTQGEEEGRAGRERRMPPPPTESEPAAAIDTNSLAPINKLINKFNSSTPGGTLRARGRTGARQRLQFDERKRSRSLDARKDAEPQAIPASPSSPALNPHAAPISAASSPVTSSAPATAVKATAPNAPKASFKPPEKFAAKDSPPTIAKKPEMLSRSLSQNTEVSRREEAQVKQSVYNVFKAGPSESEDLFKRKSSLVFETPDRLQFVSKGSPSAGQKGIKTLRRNYQIQKYFIDPKRKLNVVLTQINSRRLPLVVADKCSKGGSDGSIRKEKLEDLQKQLERYKKELEQAQDDYCNHNKEDQLAHLQEELRRVSENLPQSDSFQSDVTDLQAQLAEATVLYQRQEEVLHQRERELTALKGALKEEVECHDKEMEALREQFSQDMKNLRKTMEEFTQSQEQIEEEREKVNASLLAATQKLHSTREESVSLKQKFGRNREQPCSRTQALTSSRLKKSRLEKEKVEASLKDLQNKKPVSDDANALKEITYPKELRRCHDDLKRTRADLERQRGEAEEKAGALEALKKASGEKEAELLSEISKLKEQFLKDKAELEKALETAKEQSSIASAGKTVVDGGTNEELQQENIRLKDRLARMTQTLQETKGRPPTWALFSSQKNEQSRLQSSVPRSSDAEEELEALEDENHSLKSQLEEAKRGATRLSKERDDLTRRLEERDLEREALRRGKSDLEEQKRLLDRSLEKINKEMELMMGDSRQSVATLQTQLDEFRERSRKDLLEAQRNSKDRLAELQRAQNNLKAQQEEVSRLKKELLTCSEERDSAQLERDLLNNRLKHLENELESEKSSHSDRGREIRGLEDKIKTLEIELDEEKSGVELLNDRITRSRDQVDQLRSELMQERSERHDLEMDKSALERQQVKELKSRLADMEGQSRPTAGITLLENKIQELEERLRSEEREKTSIQASQRRAERKLKELNATLDQERSQHIEQRDQLTLRVKALKRQLDESEGEVERLEGVRRKVLRDLEEQQELQEALQAKVAALENDLKRKSQQTHRTALTSSVLSSDEEDGLPS</sequence>
<feature type="compositionally biased region" description="Polar residues" evidence="2">
    <location>
        <begin position="755"/>
        <end position="772"/>
    </location>
</feature>
<evidence type="ECO:0000259" key="3">
    <source>
        <dbReference type="Pfam" id="PF01576"/>
    </source>
</evidence>
<proteinExistence type="predicted"/>
<dbReference type="GO" id="GO:0008017">
    <property type="term" value="F:microtubule binding"/>
    <property type="evidence" value="ECO:0007669"/>
    <property type="project" value="TreeGrafter"/>
</dbReference>
<keyword evidence="5" id="KW-1185">Reference proteome</keyword>
<keyword evidence="1" id="KW-0175">Coiled coil</keyword>
<dbReference type="GO" id="GO:0000226">
    <property type="term" value="P:microtubule cytoskeleton organization"/>
    <property type="evidence" value="ECO:0007669"/>
    <property type="project" value="TreeGrafter"/>
</dbReference>
<reference evidence="4" key="2">
    <citation type="submission" date="2025-08" db="UniProtKB">
        <authorList>
            <consortium name="Ensembl"/>
        </authorList>
    </citation>
    <scope>IDENTIFICATION</scope>
</reference>
<reference evidence="5" key="1">
    <citation type="submission" date="2013-10" db="EMBL/GenBank/DDBJ databases">
        <authorList>
            <person name="Schartl M."/>
            <person name="Warren W."/>
        </authorList>
    </citation>
    <scope>NUCLEOTIDE SEQUENCE [LARGE SCALE GENOMIC DNA]</scope>
    <source>
        <strain evidence="5">female</strain>
    </source>
</reference>
<feature type="domain" description="Myosin tail" evidence="3">
    <location>
        <begin position="808"/>
        <end position="1149"/>
    </location>
</feature>
<accession>A0A096MB81</accession>
<feature type="compositionally biased region" description="Basic and acidic residues" evidence="2">
    <location>
        <begin position="151"/>
        <end position="161"/>
    </location>
</feature>
<feature type="compositionally biased region" description="Polar residues" evidence="2">
    <location>
        <begin position="1156"/>
        <end position="1167"/>
    </location>
</feature>
<evidence type="ECO:0000313" key="4">
    <source>
        <dbReference type="Ensembl" id="ENSPFOP00000028672.1"/>
    </source>
</evidence>
<feature type="compositionally biased region" description="Low complexity" evidence="2">
    <location>
        <begin position="106"/>
        <end position="123"/>
    </location>
</feature>
<dbReference type="GeneTree" id="ENSGT00940000154489"/>
<evidence type="ECO:0000256" key="1">
    <source>
        <dbReference type="ARBA" id="ARBA00023054"/>
    </source>
</evidence>
<feature type="compositionally biased region" description="Polar residues" evidence="2">
    <location>
        <begin position="586"/>
        <end position="595"/>
    </location>
</feature>
<dbReference type="GO" id="GO:0016459">
    <property type="term" value="C:myosin complex"/>
    <property type="evidence" value="ECO:0007669"/>
    <property type="project" value="InterPro"/>
</dbReference>
<dbReference type="PANTHER" id="PTHR46349:SF5">
    <property type="entry name" value="CINGULIN"/>
    <property type="match status" value="1"/>
</dbReference>
<dbReference type="EMBL" id="AYCK01026193">
    <property type="status" value="NOT_ANNOTATED_CDS"/>
    <property type="molecule type" value="Genomic_DNA"/>
</dbReference>
<evidence type="ECO:0000256" key="2">
    <source>
        <dbReference type="SAM" id="MobiDB-lite"/>
    </source>
</evidence>
<feature type="region of interest" description="Disordered" evidence="2">
    <location>
        <begin position="562"/>
        <end position="604"/>
    </location>
</feature>
<reference evidence="4" key="3">
    <citation type="submission" date="2025-09" db="UniProtKB">
        <authorList>
            <consortium name="Ensembl"/>
        </authorList>
    </citation>
    <scope>IDENTIFICATION</scope>
</reference>
<feature type="region of interest" description="Disordered" evidence="2">
    <location>
        <begin position="743"/>
        <end position="810"/>
    </location>
</feature>
<dbReference type="GO" id="GO:0005923">
    <property type="term" value="C:bicellular tight junction"/>
    <property type="evidence" value="ECO:0007669"/>
    <property type="project" value="TreeGrafter"/>
</dbReference>
<dbReference type="Pfam" id="PF01576">
    <property type="entry name" value="Myosin_tail_1"/>
    <property type="match status" value="1"/>
</dbReference>
<protein>
    <submittedName>
        <fullName evidence="4">Cingulin b</fullName>
    </submittedName>
</protein>
<feature type="compositionally biased region" description="Low complexity" evidence="2">
    <location>
        <begin position="81"/>
        <end position="95"/>
    </location>
</feature>
<dbReference type="Proteomes" id="UP000028760">
    <property type="component" value="Unassembled WGS sequence"/>
</dbReference>
<dbReference type="InterPro" id="IPR002928">
    <property type="entry name" value="Myosin_tail"/>
</dbReference>
<feature type="region of interest" description="Disordered" evidence="2">
    <location>
        <begin position="66"/>
        <end position="317"/>
    </location>
</feature>
<dbReference type="EMBL" id="AYCK01026192">
    <property type="status" value="NOT_ANNOTATED_CDS"/>
    <property type="molecule type" value="Genomic_DNA"/>
</dbReference>
<dbReference type="Ensembl" id="ENSPFOT00000024625.1">
    <property type="protein sequence ID" value="ENSPFOP00000028672.1"/>
    <property type="gene ID" value="ENSPFOG00000007980.2"/>
</dbReference>
<name>A0A096MB81_POEFO</name>
<feature type="compositionally biased region" description="Low complexity" evidence="2">
    <location>
        <begin position="229"/>
        <end position="264"/>
    </location>
</feature>
<feature type="region of interest" description="Disordered" evidence="2">
    <location>
        <begin position="25"/>
        <end position="49"/>
    </location>
</feature>
<dbReference type="PANTHER" id="PTHR46349">
    <property type="entry name" value="CINGULIN-LIKE PROTEIN 1-RELATED"/>
    <property type="match status" value="1"/>
</dbReference>
<feature type="region of interest" description="Disordered" evidence="2">
    <location>
        <begin position="1149"/>
        <end position="1176"/>
    </location>
</feature>
<dbReference type="AlphaFoldDB" id="A0A096MB81"/>
<feature type="compositionally biased region" description="Basic and acidic residues" evidence="2">
    <location>
        <begin position="785"/>
        <end position="810"/>
    </location>
</feature>
<organism evidence="4 5">
    <name type="scientific">Poecilia formosa</name>
    <name type="common">Amazon molly</name>
    <name type="synonym">Limia formosa</name>
    <dbReference type="NCBI Taxonomy" id="48698"/>
    <lineage>
        <taxon>Eukaryota</taxon>
        <taxon>Metazoa</taxon>
        <taxon>Chordata</taxon>
        <taxon>Craniata</taxon>
        <taxon>Vertebrata</taxon>
        <taxon>Euteleostomi</taxon>
        <taxon>Actinopterygii</taxon>
        <taxon>Neopterygii</taxon>
        <taxon>Teleostei</taxon>
        <taxon>Neoteleostei</taxon>
        <taxon>Acanthomorphata</taxon>
        <taxon>Ovalentaria</taxon>
        <taxon>Atherinomorphae</taxon>
        <taxon>Cyprinodontiformes</taxon>
        <taxon>Poeciliidae</taxon>
        <taxon>Poeciliinae</taxon>
        <taxon>Poecilia</taxon>
    </lineage>
</organism>
<evidence type="ECO:0000313" key="5">
    <source>
        <dbReference type="Proteomes" id="UP000028760"/>
    </source>
</evidence>
<feature type="compositionally biased region" description="Basic and acidic residues" evidence="2">
    <location>
        <begin position="210"/>
        <end position="228"/>
    </location>
</feature>